<dbReference type="GeneID" id="62166826"/>
<evidence type="ECO:0000313" key="6">
    <source>
        <dbReference type="Proteomes" id="UP000781932"/>
    </source>
</evidence>
<keyword evidence="6" id="KW-1185">Reference proteome</keyword>
<protein>
    <submittedName>
        <fullName evidence="5">Had-superfamily subfamily variant 1</fullName>
    </submittedName>
</protein>
<evidence type="ECO:0000313" key="5">
    <source>
        <dbReference type="EMBL" id="KAF9871391.1"/>
    </source>
</evidence>
<comment type="caution">
    <text evidence="5">The sequence shown here is derived from an EMBL/GenBank/DDBJ whole genome shotgun (WGS) entry which is preliminary data.</text>
</comment>
<dbReference type="InterPro" id="IPR051400">
    <property type="entry name" value="HAD-like_hydrolase"/>
</dbReference>
<evidence type="ECO:0000256" key="4">
    <source>
        <dbReference type="ARBA" id="ARBA00022842"/>
    </source>
</evidence>
<sequence>MAQPTKLQQFQTELNRKSWFGFDLDDTLHEFRRASSAATNQVIQSISQRHGTPVQSLKDEYSTILREKTSSAFADGKTSIEYRRERFSTLLERFFLPLDAAFIEQLLDTYEKTLAESLKLKDGALSLLSMLKKSGKKVAVITEGPQDAQERTVKHLGIADHIDLLATTNFFGVSKTEGLFPKVLDHLGISAADMVYVGDNAARDVVPAEKAGILCIHYNEQARTSFDEFPARLCALGDIESMLL</sequence>
<dbReference type="InterPro" id="IPR023214">
    <property type="entry name" value="HAD_sf"/>
</dbReference>
<dbReference type="PANTHER" id="PTHR46470">
    <property type="entry name" value="N-ACYLNEURAMINATE-9-PHOSPHATASE"/>
    <property type="match status" value="1"/>
</dbReference>
<dbReference type="InterPro" id="IPR006439">
    <property type="entry name" value="HAD-SF_hydro_IA"/>
</dbReference>
<dbReference type="SFLD" id="SFLDG01129">
    <property type="entry name" value="C1.5:_HAD__Beta-PGM__Phosphata"/>
    <property type="match status" value="1"/>
</dbReference>
<dbReference type="Proteomes" id="UP000781932">
    <property type="component" value="Unassembled WGS sequence"/>
</dbReference>
<dbReference type="InterPro" id="IPR036412">
    <property type="entry name" value="HAD-like_sf"/>
</dbReference>
<dbReference type="NCBIfam" id="TIGR01549">
    <property type="entry name" value="HAD-SF-IA-v1"/>
    <property type="match status" value="1"/>
</dbReference>
<dbReference type="OrthoDB" id="1694274at2759"/>
<dbReference type="GO" id="GO:0046872">
    <property type="term" value="F:metal ion binding"/>
    <property type="evidence" value="ECO:0007669"/>
    <property type="project" value="UniProtKB-KW"/>
</dbReference>
<dbReference type="InterPro" id="IPR023198">
    <property type="entry name" value="PGP-like_dom2"/>
</dbReference>
<evidence type="ECO:0000256" key="3">
    <source>
        <dbReference type="ARBA" id="ARBA00022801"/>
    </source>
</evidence>
<reference evidence="5" key="1">
    <citation type="submission" date="2020-03" db="EMBL/GenBank/DDBJ databases">
        <authorList>
            <person name="He L."/>
        </authorList>
    </citation>
    <scope>NUCLEOTIDE SEQUENCE</scope>
    <source>
        <strain evidence="5">CkLH20</strain>
    </source>
</reference>
<organism evidence="5 6">
    <name type="scientific">Colletotrichum karsti</name>
    <dbReference type="NCBI Taxonomy" id="1095194"/>
    <lineage>
        <taxon>Eukaryota</taxon>
        <taxon>Fungi</taxon>
        <taxon>Dikarya</taxon>
        <taxon>Ascomycota</taxon>
        <taxon>Pezizomycotina</taxon>
        <taxon>Sordariomycetes</taxon>
        <taxon>Hypocreomycetidae</taxon>
        <taxon>Glomerellales</taxon>
        <taxon>Glomerellaceae</taxon>
        <taxon>Colletotrichum</taxon>
        <taxon>Colletotrichum boninense species complex</taxon>
    </lineage>
</organism>
<dbReference type="RefSeq" id="XP_038740852.1">
    <property type="nucleotide sequence ID" value="XM_038893752.1"/>
</dbReference>
<keyword evidence="4" id="KW-0460">Magnesium</keyword>
<dbReference type="Gene3D" id="1.10.150.240">
    <property type="entry name" value="Putative phosphatase, domain 2"/>
    <property type="match status" value="1"/>
</dbReference>
<keyword evidence="3" id="KW-0378">Hydrolase</keyword>
<name>A0A9P6HYE6_9PEZI</name>
<comment type="cofactor">
    <cofactor evidence="1">
        <name>Mg(2+)</name>
        <dbReference type="ChEBI" id="CHEBI:18420"/>
    </cofactor>
</comment>
<dbReference type="GO" id="GO:0016791">
    <property type="term" value="F:phosphatase activity"/>
    <property type="evidence" value="ECO:0007669"/>
    <property type="project" value="UniProtKB-ARBA"/>
</dbReference>
<evidence type="ECO:0000256" key="2">
    <source>
        <dbReference type="ARBA" id="ARBA00022723"/>
    </source>
</evidence>
<dbReference type="Gene3D" id="3.40.50.1000">
    <property type="entry name" value="HAD superfamily/HAD-like"/>
    <property type="match status" value="1"/>
</dbReference>
<dbReference type="InterPro" id="IPR041492">
    <property type="entry name" value="HAD_2"/>
</dbReference>
<dbReference type="EMBL" id="JAATWM020000045">
    <property type="protein sequence ID" value="KAF9871391.1"/>
    <property type="molecule type" value="Genomic_DNA"/>
</dbReference>
<accession>A0A9P6HYE6</accession>
<evidence type="ECO:0000256" key="1">
    <source>
        <dbReference type="ARBA" id="ARBA00001946"/>
    </source>
</evidence>
<dbReference type="GO" id="GO:0044281">
    <property type="term" value="P:small molecule metabolic process"/>
    <property type="evidence" value="ECO:0007669"/>
    <property type="project" value="UniProtKB-ARBA"/>
</dbReference>
<gene>
    <name evidence="5" type="ORF">CkaCkLH20_11038</name>
</gene>
<reference evidence="5" key="2">
    <citation type="submission" date="2020-11" db="EMBL/GenBank/DDBJ databases">
        <title>Whole genome sequencing of Colletotrichum sp.</title>
        <authorList>
            <person name="Li H."/>
        </authorList>
    </citation>
    <scope>NUCLEOTIDE SEQUENCE</scope>
    <source>
        <strain evidence="5">CkLH20</strain>
    </source>
</reference>
<dbReference type="Pfam" id="PF13419">
    <property type="entry name" value="HAD_2"/>
    <property type="match status" value="1"/>
</dbReference>
<dbReference type="PANTHER" id="PTHR46470:SF2">
    <property type="entry name" value="GLYCERALDEHYDE 3-PHOSPHATE PHOSPHATASE"/>
    <property type="match status" value="1"/>
</dbReference>
<dbReference type="SUPFAM" id="SSF56784">
    <property type="entry name" value="HAD-like"/>
    <property type="match status" value="1"/>
</dbReference>
<dbReference type="AlphaFoldDB" id="A0A9P6HYE6"/>
<proteinExistence type="predicted"/>
<dbReference type="SFLD" id="SFLDS00003">
    <property type="entry name" value="Haloacid_Dehalogenase"/>
    <property type="match status" value="1"/>
</dbReference>
<keyword evidence="2" id="KW-0479">Metal-binding</keyword>